<evidence type="ECO:0000256" key="3">
    <source>
        <dbReference type="SAM" id="MobiDB-lite"/>
    </source>
</evidence>
<dbReference type="GO" id="GO:0007018">
    <property type="term" value="P:microtubule-based movement"/>
    <property type="evidence" value="ECO:0007669"/>
    <property type="project" value="InterPro"/>
</dbReference>
<protein>
    <recommendedName>
        <fullName evidence="4">Dynein heavy chain tail domain-containing protein</fullName>
    </recommendedName>
</protein>
<feature type="domain" description="Dynein heavy chain tail" evidence="4">
    <location>
        <begin position="223"/>
        <end position="542"/>
    </location>
</feature>
<evidence type="ECO:0000256" key="2">
    <source>
        <dbReference type="SAM" id="Coils"/>
    </source>
</evidence>
<name>A0A9N9WDW2_9NEOP</name>
<comment type="similarity">
    <text evidence="1">Belongs to the dynein heavy chain family.</text>
</comment>
<evidence type="ECO:0000259" key="4">
    <source>
        <dbReference type="Pfam" id="PF08385"/>
    </source>
</evidence>
<dbReference type="Pfam" id="PF08385">
    <property type="entry name" value="DHC_N1"/>
    <property type="match status" value="2"/>
</dbReference>
<feature type="compositionally biased region" description="Pro residues" evidence="3">
    <location>
        <begin position="92"/>
        <end position="103"/>
    </location>
</feature>
<dbReference type="Proteomes" id="UP001153714">
    <property type="component" value="Chromosome 2"/>
</dbReference>
<dbReference type="PANTHER" id="PTHR46532:SF4">
    <property type="entry name" value="AAA+ ATPASE DOMAIN-CONTAINING PROTEIN"/>
    <property type="match status" value="1"/>
</dbReference>
<dbReference type="GO" id="GO:0051959">
    <property type="term" value="F:dynein light intermediate chain binding"/>
    <property type="evidence" value="ECO:0007669"/>
    <property type="project" value="InterPro"/>
</dbReference>
<reference evidence="5" key="1">
    <citation type="submission" date="2021-12" db="EMBL/GenBank/DDBJ databases">
        <authorList>
            <person name="King R."/>
        </authorList>
    </citation>
    <scope>NUCLEOTIDE SEQUENCE</scope>
</reference>
<dbReference type="GO" id="GO:0005858">
    <property type="term" value="C:axonemal dynein complex"/>
    <property type="evidence" value="ECO:0007669"/>
    <property type="project" value="TreeGrafter"/>
</dbReference>
<evidence type="ECO:0000313" key="6">
    <source>
        <dbReference type="Proteomes" id="UP001153714"/>
    </source>
</evidence>
<organism evidence="5 6">
    <name type="scientific">Diatraea saccharalis</name>
    <name type="common">sugarcane borer</name>
    <dbReference type="NCBI Taxonomy" id="40085"/>
    <lineage>
        <taxon>Eukaryota</taxon>
        <taxon>Metazoa</taxon>
        <taxon>Ecdysozoa</taxon>
        <taxon>Arthropoda</taxon>
        <taxon>Hexapoda</taxon>
        <taxon>Insecta</taxon>
        <taxon>Pterygota</taxon>
        <taxon>Neoptera</taxon>
        <taxon>Endopterygota</taxon>
        <taxon>Lepidoptera</taxon>
        <taxon>Glossata</taxon>
        <taxon>Ditrysia</taxon>
        <taxon>Pyraloidea</taxon>
        <taxon>Crambidae</taxon>
        <taxon>Crambinae</taxon>
        <taxon>Diatraea</taxon>
    </lineage>
</organism>
<gene>
    <name evidence="5" type="ORF">DIATSA_LOCUS6764</name>
</gene>
<dbReference type="OrthoDB" id="10251809at2759"/>
<dbReference type="InterPro" id="IPR013594">
    <property type="entry name" value="Dynein_heavy_tail"/>
</dbReference>
<evidence type="ECO:0000256" key="1">
    <source>
        <dbReference type="ARBA" id="ARBA00008887"/>
    </source>
</evidence>
<accession>A0A9N9WDW2</accession>
<dbReference type="InterPro" id="IPR026983">
    <property type="entry name" value="DHC"/>
</dbReference>
<dbReference type="AlphaFoldDB" id="A0A9N9WDW2"/>
<dbReference type="PANTHER" id="PTHR46532">
    <property type="entry name" value="MALE FERTILITY FACTOR KL5"/>
    <property type="match status" value="1"/>
</dbReference>
<keyword evidence="2" id="KW-0175">Coiled coil</keyword>
<reference evidence="5" key="2">
    <citation type="submission" date="2022-10" db="EMBL/GenBank/DDBJ databases">
        <authorList>
            <consortium name="ENA_rothamsted_submissions"/>
            <consortium name="culmorum"/>
            <person name="King R."/>
        </authorList>
    </citation>
    <scope>NUCLEOTIDE SEQUENCE</scope>
</reference>
<feature type="coiled-coil region" evidence="2">
    <location>
        <begin position="13"/>
        <end position="40"/>
    </location>
</feature>
<evidence type="ECO:0000313" key="5">
    <source>
        <dbReference type="EMBL" id="CAG9788995.1"/>
    </source>
</evidence>
<proteinExistence type="inferred from homology"/>
<feature type="domain" description="Dynein heavy chain tail" evidence="4">
    <location>
        <begin position="544"/>
        <end position="721"/>
    </location>
</feature>
<keyword evidence="6" id="KW-1185">Reference proteome</keyword>
<dbReference type="GO" id="GO:0045505">
    <property type="term" value="F:dynein intermediate chain binding"/>
    <property type="evidence" value="ECO:0007669"/>
    <property type="project" value="InterPro"/>
</dbReference>
<feature type="region of interest" description="Disordered" evidence="3">
    <location>
        <begin position="82"/>
        <end position="104"/>
    </location>
</feature>
<dbReference type="EMBL" id="OU893333">
    <property type="protein sequence ID" value="CAG9788995.1"/>
    <property type="molecule type" value="Genomic_DNA"/>
</dbReference>
<sequence>MFVCGVVPGSSEEEEEEDIMDILQKRREECERKARRGEMDPRLEFTFQLLIDGTGLPRHSIMDHVFEGNMVNIENINVEEVEQKPQAESSKPRPPGQKPPPPQVTVKKKLFLSDGWDVRFTGICIYMFRINVSKQLPEEGFHKDLFCGILNAEKVGLVTAIERVMEYVYMSALAHPSSDGDEDETKFPIVKNQLLPGLRSFCSALKDKNELKDMTKNINTITMLEDRVGEWIKKVMEILSESEQLRREVDSSGPQDELEYWKKRGAQFSQLVSYLQDDEVQLTLMVLQLANSKVIKLWRDTDHKITFCYNEAKDNAKFIQAMEKCCHSLYLDDPVKIKDSILSLLQTVRLIHSVSQFYNTSERISSLMVKITNQMIETCKQYITCRFKETIWSQERSLVRERLIHCINLNRTYRETYLFVKNQPFLPNTEQFSFSENYVFGKFDTFCRRLNKIIAMFDLMDDYSHLFEKRMEGLLLGEDLEEAMQTFEEAKKAVITAQYDFLDYRNADFDKDYETFEGKTNALRESIGNTIEDNFSSVWETPQGRIKWSRCLMQNMTETVESVCAHPVLRSLPAAGDVTRKYSNTRSLVVTYEETMRAVWMNQNLWDVDDSLNNTLLKIDDAGRISVNLDHTIRLLLRESDCLIKMGLDLPIVCHSLYAKKNYFTLINDSLQFLLRDYLCTVRRVKLEVRPLFLPQVVRLSSLLLPGLRYVTWTSGDWKEFIDRANAAINCFDVLVTRVHDIYTNRIIYVLSGMQDVSLITLPGKQLVYLNI</sequence>